<gene>
    <name evidence="2" type="ORF">METZ01_LOCUS400842</name>
</gene>
<evidence type="ECO:0000259" key="1">
    <source>
        <dbReference type="Pfam" id="PF12804"/>
    </source>
</evidence>
<dbReference type="EMBL" id="UINC01153328">
    <property type="protein sequence ID" value="SVD47988.1"/>
    <property type="molecule type" value="Genomic_DNA"/>
</dbReference>
<reference evidence="2" key="1">
    <citation type="submission" date="2018-05" db="EMBL/GenBank/DDBJ databases">
        <authorList>
            <person name="Lanie J.A."/>
            <person name="Ng W.-L."/>
            <person name="Kazmierczak K.M."/>
            <person name="Andrzejewski T.M."/>
            <person name="Davidsen T.M."/>
            <person name="Wayne K.J."/>
            <person name="Tettelin H."/>
            <person name="Glass J.I."/>
            <person name="Rusch D."/>
            <person name="Podicherti R."/>
            <person name="Tsui H.-C.T."/>
            <person name="Winkler M.E."/>
        </authorList>
    </citation>
    <scope>NUCLEOTIDE SEQUENCE</scope>
</reference>
<sequence>MGKDKSSIRYAGTTQPELAAELLRSRCAEIFLSLRKGQNNATGLENLNVVHDRRESAGPLVGIL</sequence>
<dbReference type="AlphaFoldDB" id="A0A382VQ29"/>
<dbReference type="InterPro" id="IPR029044">
    <property type="entry name" value="Nucleotide-diphossugar_trans"/>
</dbReference>
<feature type="non-terminal residue" evidence="2">
    <location>
        <position position="64"/>
    </location>
</feature>
<proteinExistence type="predicted"/>
<dbReference type="Pfam" id="PF12804">
    <property type="entry name" value="NTP_transf_3"/>
    <property type="match status" value="1"/>
</dbReference>
<dbReference type="Gene3D" id="3.90.550.10">
    <property type="entry name" value="Spore Coat Polysaccharide Biosynthesis Protein SpsA, Chain A"/>
    <property type="match status" value="1"/>
</dbReference>
<dbReference type="InterPro" id="IPR025877">
    <property type="entry name" value="MobA-like_NTP_Trfase"/>
</dbReference>
<organism evidence="2">
    <name type="scientific">marine metagenome</name>
    <dbReference type="NCBI Taxonomy" id="408172"/>
    <lineage>
        <taxon>unclassified sequences</taxon>
        <taxon>metagenomes</taxon>
        <taxon>ecological metagenomes</taxon>
    </lineage>
</organism>
<dbReference type="GO" id="GO:0016779">
    <property type="term" value="F:nucleotidyltransferase activity"/>
    <property type="evidence" value="ECO:0007669"/>
    <property type="project" value="UniProtKB-ARBA"/>
</dbReference>
<evidence type="ECO:0000313" key="2">
    <source>
        <dbReference type="EMBL" id="SVD47988.1"/>
    </source>
</evidence>
<accession>A0A382VQ29</accession>
<name>A0A382VQ29_9ZZZZ</name>
<feature type="domain" description="MobA-like NTP transferase" evidence="1">
    <location>
        <begin position="1"/>
        <end position="64"/>
    </location>
</feature>
<protein>
    <recommendedName>
        <fullName evidence="1">MobA-like NTP transferase domain-containing protein</fullName>
    </recommendedName>
</protein>